<evidence type="ECO:0000256" key="6">
    <source>
        <dbReference type="ARBA" id="ARBA00023004"/>
    </source>
</evidence>
<dbReference type="Proteomes" id="UP000281170">
    <property type="component" value="Plasmid 24"/>
</dbReference>
<sequence length="252" mass="28944">MKKKILNIFFIFAFLCSLPLFADENNPPLAHVDIDVNNQARLQRGAKIYMNYCSGCHSLKYMRYNAMARDLGLTTFDGSVDNDLLINNLIFTRAKVHDPIRISMPEVDAREWFGKLPPDLSLEARARGASWLYTYLKSFYLDPKRPFGTNNLLIPDVAMPNVLSPLQGEVIAVHPENQLALLENTRLLLIQKGSMTQQQFDSTIQDLVTFLVYVSEPAQMVRYRIGVGVIVFLLILSFLAYRLKKIYWRKIH</sequence>
<keyword evidence="13" id="KW-1185">Reference proteome</keyword>
<dbReference type="InterPro" id="IPR002326">
    <property type="entry name" value="Cyt_c1"/>
</dbReference>
<keyword evidence="4 8" id="KW-0479">Metal-binding</keyword>
<geneLocation type="plasmid" evidence="12 14">
    <name>24</name>
</geneLocation>
<dbReference type="SUPFAM" id="SSF46626">
    <property type="entry name" value="Cytochrome c"/>
    <property type="match status" value="1"/>
</dbReference>
<protein>
    <submittedName>
        <fullName evidence="11">Ubiquinol-cytochrome c reductase cytochrome c1 subunit</fullName>
        <ecNumber evidence="11">1.10.2.2</ecNumber>
    </submittedName>
</protein>
<feature type="chain" id="PRO_5036002912" evidence="10">
    <location>
        <begin position="23"/>
        <end position="252"/>
    </location>
</feature>
<dbReference type="RefSeq" id="WP_058462888.1">
    <property type="nucleotide sequence ID" value="NZ_CAAAHS010000006.1"/>
</dbReference>
<dbReference type="EC" id="1.10.2.2" evidence="11"/>
<reference evidence="12 14" key="2">
    <citation type="submission" date="2018-12" db="EMBL/GenBank/DDBJ databases">
        <authorList>
            <consortium name="Pathogen Informatics"/>
        </authorList>
    </citation>
    <scope>NUCLEOTIDE SEQUENCE [LARGE SCALE GENOMIC DNA]</scope>
    <source>
        <strain evidence="12 14">NCTC12735</strain>
        <plasmid evidence="14">24</plasmid>
    </source>
</reference>
<keyword evidence="11" id="KW-0560">Oxidoreductase</keyword>
<organism evidence="11 13">
    <name type="scientific">Legionella adelaidensis</name>
    <dbReference type="NCBI Taxonomy" id="45056"/>
    <lineage>
        <taxon>Bacteria</taxon>
        <taxon>Pseudomonadati</taxon>
        <taxon>Pseudomonadota</taxon>
        <taxon>Gammaproteobacteria</taxon>
        <taxon>Legionellales</taxon>
        <taxon>Legionellaceae</taxon>
        <taxon>Legionella</taxon>
    </lineage>
</organism>
<keyword evidence="2 8" id="KW-0349">Heme</keyword>
<dbReference type="EMBL" id="LNKA01000019">
    <property type="protein sequence ID" value="KTC64524.1"/>
    <property type="molecule type" value="Genomic_DNA"/>
</dbReference>
<comment type="subcellular location">
    <subcellularLocation>
        <location evidence="1">Membrane</location>
    </subcellularLocation>
</comment>
<dbReference type="GO" id="GO:0020037">
    <property type="term" value="F:heme binding"/>
    <property type="evidence" value="ECO:0007669"/>
    <property type="project" value="InterPro"/>
</dbReference>
<dbReference type="GO" id="GO:0009055">
    <property type="term" value="F:electron transfer activity"/>
    <property type="evidence" value="ECO:0007669"/>
    <property type="project" value="InterPro"/>
</dbReference>
<evidence type="ECO:0000256" key="10">
    <source>
        <dbReference type="SAM" id="SignalP"/>
    </source>
</evidence>
<keyword evidence="6 8" id="KW-0408">Iron</keyword>
<dbReference type="KEGG" id="ladl:NCTC12735_01534"/>
<keyword evidence="5 9" id="KW-1133">Transmembrane helix</keyword>
<dbReference type="GO" id="GO:0016491">
    <property type="term" value="F:oxidoreductase activity"/>
    <property type="evidence" value="ECO:0007669"/>
    <property type="project" value="UniProtKB-KW"/>
</dbReference>
<evidence type="ECO:0000256" key="3">
    <source>
        <dbReference type="ARBA" id="ARBA00022692"/>
    </source>
</evidence>
<dbReference type="InterPro" id="IPR036909">
    <property type="entry name" value="Cyt_c-like_dom_sf"/>
</dbReference>
<dbReference type="PANTHER" id="PTHR10266:SF3">
    <property type="entry name" value="CYTOCHROME C1, HEME PROTEIN, MITOCHONDRIAL"/>
    <property type="match status" value="1"/>
</dbReference>
<dbReference type="PATRIC" id="fig|45056.6.peg.1878"/>
<comment type="cofactor">
    <cofactor evidence="8">
        <name>heme c</name>
        <dbReference type="ChEBI" id="CHEBI:61717"/>
    </cofactor>
    <text evidence="8">Binds 1 heme c group covalently per subunit.</text>
</comment>
<feature type="signal peptide" evidence="10">
    <location>
        <begin position="1"/>
        <end position="22"/>
    </location>
</feature>
<dbReference type="GO" id="GO:0046872">
    <property type="term" value="F:metal ion binding"/>
    <property type="evidence" value="ECO:0007669"/>
    <property type="project" value="UniProtKB-KW"/>
</dbReference>
<accession>A0A0W0R0A6</accession>
<keyword evidence="3 9" id="KW-0812">Transmembrane</keyword>
<dbReference type="AlphaFoldDB" id="A0A0W0R0A6"/>
<evidence type="ECO:0000313" key="14">
    <source>
        <dbReference type="Proteomes" id="UP000281170"/>
    </source>
</evidence>
<feature type="transmembrane region" description="Helical" evidence="9">
    <location>
        <begin position="223"/>
        <end position="241"/>
    </location>
</feature>
<dbReference type="Proteomes" id="UP000054859">
    <property type="component" value="Unassembled WGS sequence"/>
</dbReference>
<evidence type="ECO:0000313" key="12">
    <source>
        <dbReference type="EMBL" id="VEH85892.1"/>
    </source>
</evidence>
<dbReference type="PANTHER" id="PTHR10266">
    <property type="entry name" value="CYTOCHROME C1"/>
    <property type="match status" value="1"/>
</dbReference>
<evidence type="ECO:0000256" key="5">
    <source>
        <dbReference type="ARBA" id="ARBA00022989"/>
    </source>
</evidence>
<evidence type="ECO:0000313" key="13">
    <source>
        <dbReference type="Proteomes" id="UP000054859"/>
    </source>
</evidence>
<dbReference type="EMBL" id="LR134433">
    <property type="protein sequence ID" value="VEH85892.1"/>
    <property type="molecule type" value="Genomic_DNA"/>
</dbReference>
<reference evidence="11 13" key="1">
    <citation type="submission" date="2015-11" db="EMBL/GenBank/DDBJ databases">
        <title>Identification of large and diverse effector repertoires of 38 Legionella species.</title>
        <authorList>
            <person name="Burstein D."/>
            <person name="Amaro F."/>
            <person name="Zusman T."/>
            <person name="Lifshitz Z."/>
            <person name="Cohen O."/>
            <person name="Gilbert J.A."/>
            <person name="Pupko T."/>
            <person name="Shuman H.A."/>
            <person name="Segal G."/>
        </authorList>
    </citation>
    <scope>NUCLEOTIDE SEQUENCE [LARGE SCALE GENOMIC DNA]</scope>
    <source>
        <strain evidence="11 13">1762-AUS-E</strain>
    </source>
</reference>
<dbReference type="Gene3D" id="1.10.760.10">
    <property type="entry name" value="Cytochrome c-like domain"/>
    <property type="match status" value="1"/>
</dbReference>
<proteinExistence type="predicted"/>
<gene>
    <name evidence="11" type="primary">petC</name>
    <name evidence="11" type="ORF">Lade_1818</name>
    <name evidence="12" type="ORF">NCTC12735_01534</name>
</gene>
<dbReference type="Pfam" id="PF02167">
    <property type="entry name" value="Cytochrom_C1"/>
    <property type="match status" value="1"/>
</dbReference>
<evidence type="ECO:0000256" key="2">
    <source>
        <dbReference type="ARBA" id="ARBA00022617"/>
    </source>
</evidence>
<keyword evidence="10" id="KW-0732">Signal</keyword>
<evidence type="ECO:0000256" key="1">
    <source>
        <dbReference type="ARBA" id="ARBA00004370"/>
    </source>
</evidence>
<evidence type="ECO:0000256" key="8">
    <source>
        <dbReference type="PIRSR" id="PIRSR602326-1"/>
    </source>
</evidence>
<name>A0A0W0R0A6_9GAMM</name>
<evidence type="ECO:0000256" key="4">
    <source>
        <dbReference type="ARBA" id="ARBA00022723"/>
    </source>
</evidence>
<feature type="binding site" description="covalent" evidence="8">
    <location>
        <position position="53"/>
    </location>
    <ligand>
        <name>heme c</name>
        <dbReference type="ChEBI" id="CHEBI:61717"/>
    </ligand>
</feature>
<feature type="binding site" description="covalent" evidence="8">
    <location>
        <position position="56"/>
    </location>
    <ligand>
        <name>heme c</name>
        <dbReference type="ChEBI" id="CHEBI:61717"/>
    </ligand>
</feature>
<feature type="binding site" description="covalent" evidence="8">
    <location>
        <position position="57"/>
    </location>
    <ligand>
        <name>heme c</name>
        <dbReference type="ChEBI" id="CHEBI:61717"/>
    </ligand>
</feature>
<keyword evidence="12" id="KW-0614">Plasmid</keyword>
<keyword evidence="7 9" id="KW-0472">Membrane</keyword>
<evidence type="ECO:0000256" key="7">
    <source>
        <dbReference type="ARBA" id="ARBA00023136"/>
    </source>
</evidence>
<dbReference type="STRING" id="45056.Lade_1818"/>
<evidence type="ECO:0000313" key="11">
    <source>
        <dbReference type="EMBL" id="KTC64524.1"/>
    </source>
</evidence>
<evidence type="ECO:0000256" key="9">
    <source>
        <dbReference type="SAM" id="Phobius"/>
    </source>
</evidence>
<dbReference type="GO" id="GO:0016020">
    <property type="term" value="C:membrane"/>
    <property type="evidence" value="ECO:0007669"/>
    <property type="project" value="UniProtKB-SubCell"/>
</dbReference>